<reference evidence="4" key="1">
    <citation type="submission" date="2017-01" db="EMBL/GenBank/DDBJ databases">
        <title>Gardnerella vaginalis bacteremia associated with severe acute encephalopathy in a young female patient: Case Report and characterization of the isolate.</title>
        <authorList>
            <person name="Tankovic J."/>
            <person name="Timinskas A."/>
            <person name="Zilnyte M."/>
            <person name="Janulaitiene M."/>
            <person name="Zvirbliene A."/>
            <person name="Pleckaityte M."/>
        </authorList>
    </citation>
    <scope>NUCLEOTIDE SEQUENCE [LARGE SCALE GENOMIC DNA]</scope>
    <source>
        <strain evidence="4">GV37</strain>
    </source>
</reference>
<dbReference type="Pfam" id="PF04221">
    <property type="entry name" value="RelB"/>
    <property type="match status" value="1"/>
</dbReference>
<dbReference type="Proteomes" id="UP000186260">
    <property type="component" value="Chromosome"/>
</dbReference>
<dbReference type="Gene3D" id="1.10.1220.10">
    <property type="entry name" value="Met repressor-like"/>
    <property type="match status" value="1"/>
</dbReference>
<dbReference type="InterPro" id="IPR007337">
    <property type="entry name" value="RelB/DinJ"/>
</dbReference>
<dbReference type="RefSeq" id="WP_076002873.1">
    <property type="nucleotide sequence ID" value="NZ_CP019058.1"/>
</dbReference>
<sequence>MSNTNAVYARIDTNLKENAESILNQLGITPSSAIQMLYSQIVLQKGMPFELRLPTNKQEKPLALGSLTRDELDKELQKGIDSISTGKQYSADEVDQFFAKEYGA</sequence>
<evidence type="ECO:0000256" key="2">
    <source>
        <dbReference type="ARBA" id="ARBA00022649"/>
    </source>
</evidence>
<dbReference type="InterPro" id="IPR013321">
    <property type="entry name" value="Arc_rbn_hlx_hlx"/>
</dbReference>
<organism evidence="3 4">
    <name type="scientific">Gardnerella swidsinskii</name>
    <dbReference type="NCBI Taxonomy" id="2792979"/>
    <lineage>
        <taxon>Bacteria</taxon>
        <taxon>Bacillati</taxon>
        <taxon>Actinomycetota</taxon>
        <taxon>Actinomycetes</taxon>
        <taxon>Bifidobacteriales</taxon>
        <taxon>Bifidobacteriaceae</taxon>
        <taxon>Gardnerella</taxon>
    </lineage>
</organism>
<dbReference type="PANTHER" id="PTHR38781">
    <property type="entry name" value="ANTITOXIN DINJ-RELATED"/>
    <property type="match status" value="1"/>
</dbReference>
<dbReference type="PANTHER" id="PTHR38781:SF1">
    <property type="entry name" value="ANTITOXIN DINJ-RELATED"/>
    <property type="match status" value="1"/>
</dbReference>
<keyword evidence="2" id="KW-1277">Toxin-antitoxin system</keyword>
<evidence type="ECO:0000313" key="3">
    <source>
        <dbReference type="EMBL" id="APW18822.1"/>
    </source>
</evidence>
<evidence type="ECO:0000313" key="4">
    <source>
        <dbReference type="Proteomes" id="UP000186260"/>
    </source>
</evidence>
<accession>A0ABN4V1J2</accession>
<proteinExistence type="inferred from homology"/>
<evidence type="ECO:0000256" key="1">
    <source>
        <dbReference type="ARBA" id="ARBA00010562"/>
    </source>
</evidence>
<keyword evidence="4" id="KW-1185">Reference proteome</keyword>
<gene>
    <name evidence="3" type="ORF">BVL65_04515</name>
</gene>
<name>A0ABN4V1J2_9BIFI</name>
<protein>
    <submittedName>
        <fullName evidence="3">Toxin-antitoxin system protein</fullName>
    </submittedName>
</protein>
<dbReference type="NCBIfam" id="TIGR02384">
    <property type="entry name" value="RelB_DinJ"/>
    <property type="match status" value="1"/>
</dbReference>
<dbReference type="EMBL" id="CP019058">
    <property type="protein sequence ID" value="APW18822.1"/>
    <property type="molecule type" value="Genomic_DNA"/>
</dbReference>
<comment type="similarity">
    <text evidence="1">Belongs to the RelB/DinJ antitoxin family.</text>
</comment>